<comment type="caution">
    <text evidence="1">The sequence shown here is derived from an EMBL/GenBank/DDBJ whole genome shotgun (WGS) entry which is preliminary data.</text>
</comment>
<keyword evidence="2" id="KW-1185">Reference proteome</keyword>
<proteinExistence type="predicted"/>
<dbReference type="AlphaFoldDB" id="A0A3N7HPI8"/>
<dbReference type="OrthoDB" id="8682900at2"/>
<gene>
    <name evidence="1" type="ORF">DZC73_12420</name>
</gene>
<reference evidence="1 2" key="1">
    <citation type="submission" date="2018-08" db="EMBL/GenBank/DDBJ databases">
        <authorList>
            <person name="Khan S.A."/>
            <person name="Jeon C.O."/>
            <person name="Chun B.H."/>
            <person name="Jeong S.E."/>
        </authorList>
    </citation>
    <scope>NUCLEOTIDE SEQUENCE [LARGE SCALE GENOMIC DNA]</scope>
    <source>
        <strain evidence="1 2">S-16</strain>
    </source>
</reference>
<evidence type="ECO:0000313" key="2">
    <source>
        <dbReference type="Proteomes" id="UP000267464"/>
    </source>
</evidence>
<dbReference type="Proteomes" id="UP000267464">
    <property type="component" value="Unassembled WGS sequence"/>
</dbReference>
<accession>A0A3N7HPI8</accession>
<reference evidence="1 2" key="2">
    <citation type="submission" date="2018-12" db="EMBL/GenBank/DDBJ databases">
        <title>Rhizobacter gummiphilus sp. nov., a rubber-degrading bacterium isolated from the soil of a botanical garden in Japan.</title>
        <authorList>
            <person name="Shunsuke S.S."/>
        </authorList>
    </citation>
    <scope>NUCLEOTIDE SEQUENCE [LARGE SCALE GENOMIC DNA]</scope>
    <source>
        <strain evidence="1 2">S-16</strain>
    </source>
</reference>
<protein>
    <submittedName>
        <fullName evidence="1">Uncharacterized protein</fullName>
    </submittedName>
</protein>
<organism evidence="1 2">
    <name type="scientific">Piscinibacter terrae</name>
    <dbReference type="NCBI Taxonomy" id="2496871"/>
    <lineage>
        <taxon>Bacteria</taxon>
        <taxon>Pseudomonadati</taxon>
        <taxon>Pseudomonadota</taxon>
        <taxon>Betaproteobacteria</taxon>
        <taxon>Burkholderiales</taxon>
        <taxon>Sphaerotilaceae</taxon>
        <taxon>Piscinibacter</taxon>
    </lineage>
</organism>
<sequence length="248" mass="27397">MFESTIPFGEPELMRASAYKLYLQELEAEAAASGVSTRISSLSPSLRADLFRFEQHGAISEFLEVVAACVRHNKRVTIHLQRAEHVVPLTVFPEERLVHCPVPMVQLLEDTAGLRVLHVEPAMLEPPGYETTGPVGELRLHAPLAPLLWELAMNGPRAELLPEIAGPAVYRVTPGLQLGAITVTRTTMAAIYRLRRESATLREMSDWAGMNKERAIRLLNALYLQAGLMVSRSHPTAIGESWFGGLGR</sequence>
<name>A0A3N7HPI8_9BURK</name>
<dbReference type="EMBL" id="QUSW01000003">
    <property type="protein sequence ID" value="RQP24128.1"/>
    <property type="molecule type" value="Genomic_DNA"/>
</dbReference>
<dbReference type="RefSeq" id="WP_124540576.1">
    <property type="nucleotide sequence ID" value="NZ_QUSW01000003.1"/>
</dbReference>
<evidence type="ECO:0000313" key="1">
    <source>
        <dbReference type="EMBL" id="RQP24128.1"/>
    </source>
</evidence>